<evidence type="ECO:0000313" key="5">
    <source>
        <dbReference type="EMBL" id="CAF1399073.1"/>
    </source>
</evidence>
<dbReference type="Pfam" id="PF03133">
    <property type="entry name" value="TTL"/>
    <property type="match status" value="1"/>
</dbReference>
<keyword evidence="2" id="KW-0547">Nucleotide-binding</keyword>
<keyword evidence="1" id="KW-0436">Ligase</keyword>
<dbReference type="Proteomes" id="UP000663870">
    <property type="component" value="Unassembled WGS sequence"/>
</dbReference>
<evidence type="ECO:0000256" key="3">
    <source>
        <dbReference type="ARBA" id="ARBA00022840"/>
    </source>
</evidence>
<dbReference type="GO" id="GO:0005524">
    <property type="term" value="F:ATP binding"/>
    <property type="evidence" value="ECO:0007669"/>
    <property type="project" value="UniProtKB-KW"/>
</dbReference>
<evidence type="ECO:0000313" key="7">
    <source>
        <dbReference type="Proteomes" id="UP000663870"/>
    </source>
</evidence>
<dbReference type="EMBL" id="CAJNOH010000968">
    <property type="protein sequence ID" value="CAF1156343.1"/>
    <property type="molecule type" value="Genomic_DNA"/>
</dbReference>
<accession>A0A815KPE6</accession>
<keyword evidence="3" id="KW-0067">ATP-binding</keyword>
<evidence type="ECO:0000256" key="2">
    <source>
        <dbReference type="ARBA" id="ARBA00022741"/>
    </source>
</evidence>
<protein>
    <submittedName>
        <fullName evidence="5">Uncharacterized protein</fullName>
    </submittedName>
</protein>
<sequence length="79" mass="9290">MLFPDEFDFYPKTWFLPEQIEQFQNDARSIHNNERRRRRPLTTFIVKPSDGSEGAGIYLIQDPTHCNVTNRSHIVQGNV</sequence>
<comment type="caution">
    <text evidence="5">The sequence shown here is derived from an EMBL/GenBank/DDBJ whole genome shotgun (WGS) entry which is preliminary data.</text>
</comment>
<dbReference type="PROSITE" id="PS51221">
    <property type="entry name" value="TTL"/>
    <property type="match status" value="1"/>
</dbReference>
<dbReference type="GO" id="GO:0036064">
    <property type="term" value="C:ciliary basal body"/>
    <property type="evidence" value="ECO:0007669"/>
    <property type="project" value="TreeGrafter"/>
</dbReference>
<dbReference type="EMBL" id="CAJNOL010001657">
    <property type="protein sequence ID" value="CAF1399073.1"/>
    <property type="molecule type" value="Genomic_DNA"/>
</dbReference>
<dbReference type="PANTHER" id="PTHR12241">
    <property type="entry name" value="TUBULIN POLYGLUTAMYLASE"/>
    <property type="match status" value="1"/>
</dbReference>
<dbReference type="EMBL" id="CAJNOO010006153">
    <property type="protein sequence ID" value="CAF1440435.1"/>
    <property type="molecule type" value="Genomic_DNA"/>
</dbReference>
<dbReference type="InterPro" id="IPR004344">
    <property type="entry name" value="TTL/TTLL_fam"/>
</dbReference>
<evidence type="ECO:0000313" key="6">
    <source>
        <dbReference type="EMBL" id="CAF1440435.1"/>
    </source>
</evidence>
<dbReference type="GO" id="GO:0070740">
    <property type="term" value="F:tubulin-glutamic acid ligase activity"/>
    <property type="evidence" value="ECO:0007669"/>
    <property type="project" value="TreeGrafter"/>
</dbReference>
<name>A0A815KPE6_9BILA</name>
<dbReference type="GO" id="GO:0000226">
    <property type="term" value="P:microtubule cytoskeleton organization"/>
    <property type="evidence" value="ECO:0007669"/>
    <property type="project" value="TreeGrafter"/>
</dbReference>
<gene>
    <name evidence="5" type="ORF">JXQ802_LOCUS34610</name>
    <name evidence="4" type="ORF">PYM288_LOCUS22498</name>
    <name evidence="6" type="ORF">RFH988_LOCUS36327</name>
</gene>
<organism evidence="5 7">
    <name type="scientific">Rotaria sordida</name>
    <dbReference type="NCBI Taxonomy" id="392033"/>
    <lineage>
        <taxon>Eukaryota</taxon>
        <taxon>Metazoa</taxon>
        <taxon>Spiralia</taxon>
        <taxon>Gnathifera</taxon>
        <taxon>Rotifera</taxon>
        <taxon>Eurotatoria</taxon>
        <taxon>Bdelloidea</taxon>
        <taxon>Philodinida</taxon>
        <taxon>Philodinidae</taxon>
        <taxon>Rotaria</taxon>
    </lineage>
</organism>
<reference evidence="5" key="1">
    <citation type="submission" date="2021-02" db="EMBL/GenBank/DDBJ databases">
        <authorList>
            <person name="Nowell W R."/>
        </authorList>
    </citation>
    <scope>NUCLEOTIDE SEQUENCE</scope>
</reference>
<dbReference type="AlphaFoldDB" id="A0A815KPE6"/>
<proteinExistence type="predicted"/>
<dbReference type="GO" id="GO:0015631">
    <property type="term" value="F:tubulin binding"/>
    <property type="evidence" value="ECO:0007669"/>
    <property type="project" value="TreeGrafter"/>
</dbReference>
<dbReference type="Proteomes" id="UP000663882">
    <property type="component" value="Unassembled WGS sequence"/>
</dbReference>
<keyword evidence="7" id="KW-1185">Reference proteome</keyword>
<dbReference type="Proteomes" id="UP000663854">
    <property type="component" value="Unassembled WGS sequence"/>
</dbReference>
<dbReference type="OrthoDB" id="202825at2759"/>
<dbReference type="PANTHER" id="PTHR12241:SF154">
    <property type="entry name" value="TUBULIN POLYGLUTAMYLASE TTLL11"/>
    <property type="match status" value="1"/>
</dbReference>
<evidence type="ECO:0000256" key="1">
    <source>
        <dbReference type="ARBA" id="ARBA00022598"/>
    </source>
</evidence>
<evidence type="ECO:0000313" key="4">
    <source>
        <dbReference type="EMBL" id="CAF1156343.1"/>
    </source>
</evidence>